<dbReference type="PANTHER" id="PTHR14491">
    <property type="entry name" value="SOSONDOWAH, ISOFORM G"/>
    <property type="match status" value="1"/>
</dbReference>
<dbReference type="OrthoDB" id="6256944at2759"/>
<gene>
    <name evidence="6" type="ORF">P879_03755</name>
</gene>
<dbReference type="InterPro" id="IPR036770">
    <property type="entry name" value="Ankyrin_rpt-contain_sf"/>
</dbReference>
<evidence type="ECO:0000313" key="6">
    <source>
        <dbReference type="EMBL" id="KAF8570119.1"/>
    </source>
</evidence>
<feature type="compositionally biased region" description="Pro residues" evidence="5">
    <location>
        <begin position="387"/>
        <end position="396"/>
    </location>
</feature>
<dbReference type="PROSITE" id="PS50088">
    <property type="entry name" value="ANK_REPEAT"/>
    <property type="match status" value="1"/>
</dbReference>
<feature type="compositionally biased region" description="Low complexity" evidence="5">
    <location>
        <begin position="345"/>
        <end position="356"/>
    </location>
</feature>
<dbReference type="Pfam" id="PF12796">
    <property type="entry name" value="Ank_2"/>
    <property type="match status" value="1"/>
</dbReference>
<proteinExistence type="inferred from homology"/>
<dbReference type="PROSITE" id="PS50297">
    <property type="entry name" value="ANK_REP_REGION"/>
    <property type="match status" value="1"/>
</dbReference>
<feature type="compositionally biased region" description="Low complexity" evidence="5">
    <location>
        <begin position="374"/>
        <end position="386"/>
    </location>
</feature>
<protein>
    <submittedName>
        <fullName evidence="6">Uncharacterized protein</fullName>
    </submittedName>
</protein>
<evidence type="ECO:0000256" key="5">
    <source>
        <dbReference type="SAM" id="MobiDB-lite"/>
    </source>
</evidence>
<evidence type="ECO:0000256" key="4">
    <source>
        <dbReference type="PROSITE-ProRule" id="PRU00023"/>
    </source>
</evidence>
<reference evidence="6 7" key="1">
    <citation type="submission" date="2019-07" db="EMBL/GenBank/DDBJ databases">
        <title>Annotation for the trematode Paragonimus westermani.</title>
        <authorList>
            <person name="Choi Y.-J."/>
        </authorList>
    </citation>
    <scope>NUCLEOTIDE SEQUENCE [LARGE SCALE GENOMIC DNA]</scope>
    <source>
        <strain evidence="6">180907_Pwestermani</strain>
    </source>
</reference>
<comment type="caution">
    <text evidence="6">The sequence shown here is derived from an EMBL/GenBank/DDBJ whole genome shotgun (WGS) entry which is preliminary data.</text>
</comment>
<sequence length="396" mass="43921">MSIEQKEWLMAVVSGDEKKMLNMLNANPDLVNWQGFSLAECLFISLFTLYIRFLQILSICLTSFKLLYFAISGGSLQNSALHFAAKFGNCALIRMLVGNHQADVNIRNNGHTPLHWAAASAQKDAIILLTSTYGAKITIRDHSGQLPGAYLPPSKAGNELKKFFKDPIALLLTGPWKELLLRLANNDIPSGNLHITPRSRSNSPVVRDDRHIDDSLLSSPSHVPINSRFPWQPGDGTRRDTQVNRMFSSRSREPSKERTRTKVKSKETHRDSVCGSFGRRRATEHTPLVLKRPTETVGPRGRHPTLTNAALADVINASIQLRRERAQKKYNPLNPELDLSIGGNQPRDSPSSSIRSTTRRRQIHPQTGNARNRSPGPAGPDSDSADPPTPTNDPAE</sequence>
<keyword evidence="2 4" id="KW-0040">ANK repeat</keyword>
<evidence type="ECO:0000256" key="2">
    <source>
        <dbReference type="ARBA" id="ARBA00023043"/>
    </source>
</evidence>
<accession>A0A8T0DQ88</accession>
<feature type="region of interest" description="Disordered" evidence="5">
    <location>
        <begin position="214"/>
        <end position="305"/>
    </location>
</feature>
<dbReference type="Gene3D" id="1.25.40.20">
    <property type="entry name" value="Ankyrin repeat-containing domain"/>
    <property type="match status" value="1"/>
</dbReference>
<evidence type="ECO:0000256" key="1">
    <source>
        <dbReference type="ARBA" id="ARBA00022737"/>
    </source>
</evidence>
<comment type="similarity">
    <text evidence="3">Belongs to the SOWAH family.</text>
</comment>
<dbReference type="AlphaFoldDB" id="A0A8T0DQ88"/>
<organism evidence="6 7">
    <name type="scientific">Paragonimus westermani</name>
    <dbReference type="NCBI Taxonomy" id="34504"/>
    <lineage>
        <taxon>Eukaryota</taxon>
        <taxon>Metazoa</taxon>
        <taxon>Spiralia</taxon>
        <taxon>Lophotrochozoa</taxon>
        <taxon>Platyhelminthes</taxon>
        <taxon>Trematoda</taxon>
        <taxon>Digenea</taxon>
        <taxon>Plagiorchiida</taxon>
        <taxon>Troglotremata</taxon>
        <taxon>Troglotrematidae</taxon>
        <taxon>Paragonimus</taxon>
    </lineage>
</organism>
<keyword evidence="1" id="KW-0677">Repeat</keyword>
<feature type="compositionally biased region" description="Basic and acidic residues" evidence="5">
    <location>
        <begin position="250"/>
        <end position="272"/>
    </location>
</feature>
<dbReference type="PANTHER" id="PTHR14491:SF7">
    <property type="entry name" value="SOSONDOWAH, ISOFORM G"/>
    <property type="match status" value="1"/>
</dbReference>
<evidence type="ECO:0000313" key="7">
    <source>
        <dbReference type="Proteomes" id="UP000699462"/>
    </source>
</evidence>
<feature type="region of interest" description="Disordered" evidence="5">
    <location>
        <begin position="329"/>
        <end position="396"/>
    </location>
</feature>
<dbReference type="SMART" id="SM00248">
    <property type="entry name" value="ANK"/>
    <property type="match status" value="2"/>
</dbReference>
<dbReference type="Proteomes" id="UP000699462">
    <property type="component" value="Unassembled WGS sequence"/>
</dbReference>
<dbReference type="InterPro" id="IPR002110">
    <property type="entry name" value="Ankyrin_rpt"/>
</dbReference>
<keyword evidence="7" id="KW-1185">Reference proteome</keyword>
<name>A0A8T0DQ88_9TREM</name>
<dbReference type="EMBL" id="JTDF01001371">
    <property type="protein sequence ID" value="KAF8570119.1"/>
    <property type="molecule type" value="Genomic_DNA"/>
</dbReference>
<dbReference type="SUPFAM" id="SSF48403">
    <property type="entry name" value="Ankyrin repeat"/>
    <property type="match status" value="1"/>
</dbReference>
<feature type="repeat" description="ANK" evidence="4">
    <location>
        <begin position="109"/>
        <end position="142"/>
    </location>
</feature>
<evidence type="ECO:0000256" key="3">
    <source>
        <dbReference type="ARBA" id="ARBA00038122"/>
    </source>
</evidence>